<dbReference type="RefSeq" id="WP_382343211.1">
    <property type="nucleotide sequence ID" value="NZ_JBHSAB010000022.1"/>
</dbReference>
<sequence>MSAITNDLAQAVTVLRNGGITAIPTETVYGLAGNAENEQAIRQIYALKNRPLNHPLIMHVARNWELDRWVSFIPDYARQLMAAFWPGPLTLVFQAKPGAVNPLVTGGQDTVAIRCPAHPAAQALLAEVAFPLVAPSANPFGKVSPTTAEHVQYSFSEQDLLILDGGRCPVGIESTIISALDPDHYQILRPGMIDERAIQAIITGELTPDNSAIRVPGKLKSHYQPEKPLYCFDDYQQIQQFCQQNPDCYVLSFTKNRDFSHHLGFQLPVNADEMAYELYYQLRVADQSTATAIAIELPPASKEWEGVRERIIKASQPM</sequence>
<dbReference type="Pfam" id="PF03481">
    <property type="entry name" value="Sua5_C"/>
    <property type="match status" value="1"/>
</dbReference>
<dbReference type="EMBL" id="JBHSAB010000022">
    <property type="protein sequence ID" value="MFC3909208.1"/>
    <property type="molecule type" value="Genomic_DNA"/>
</dbReference>
<dbReference type="PIRSF" id="PIRSF004930">
    <property type="entry name" value="Tln_factor_SUA5"/>
    <property type="match status" value="1"/>
</dbReference>
<dbReference type="InterPro" id="IPR005145">
    <property type="entry name" value="Sua5_C"/>
</dbReference>
<dbReference type="InterPro" id="IPR006070">
    <property type="entry name" value="Sua5-like_dom"/>
</dbReference>
<keyword evidence="9 13" id="KW-0547">Nucleotide-binding</keyword>
<dbReference type="EC" id="2.7.7.87" evidence="3 13"/>
<evidence type="ECO:0000259" key="14">
    <source>
        <dbReference type="PROSITE" id="PS51163"/>
    </source>
</evidence>
<reference evidence="16" key="1">
    <citation type="journal article" date="2019" name="Int. J. Syst. Evol. Microbiol.">
        <title>The Global Catalogue of Microorganisms (GCM) 10K type strain sequencing project: providing services to taxonomists for standard genome sequencing and annotation.</title>
        <authorList>
            <consortium name="The Broad Institute Genomics Platform"/>
            <consortium name="The Broad Institute Genome Sequencing Center for Infectious Disease"/>
            <person name="Wu L."/>
            <person name="Ma J."/>
        </authorList>
    </citation>
    <scope>NUCLEOTIDE SEQUENCE [LARGE SCALE GENOMIC DNA]</scope>
    <source>
        <strain evidence="16">CCUG 59858</strain>
    </source>
</reference>
<accession>A0ABV8CFW7</accession>
<comment type="caution">
    <text evidence="15">The sequence shown here is derived from an EMBL/GenBank/DDBJ whole genome shotgun (WGS) entry which is preliminary data.</text>
</comment>
<dbReference type="GO" id="GO:0061710">
    <property type="term" value="F:L-threonylcarbamoyladenylate synthase"/>
    <property type="evidence" value="ECO:0007669"/>
    <property type="project" value="UniProtKB-EC"/>
</dbReference>
<keyword evidence="5 13" id="KW-0963">Cytoplasm</keyword>
<comment type="function">
    <text evidence="13">Required for the formation of a threonylcarbamoyl group on adenosine at position 37 (t(6)A37) in tRNAs that read codons beginning with adenine.</text>
</comment>
<organism evidence="15 16">
    <name type="scientific">Legionella dresdenensis</name>
    <dbReference type="NCBI Taxonomy" id="450200"/>
    <lineage>
        <taxon>Bacteria</taxon>
        <taxon>Pseudomonadati</taxon>
        <taxon>Pseudomonadota</taxon>
        <taxon>Gammaproteobacteria</taxon>
        <taxon>Legionellales</taxon>
        <taxon>Legionellaceae</taxon>
        <taxon>Legionella</taxon>
    </lineage>
</organism>
<dbReference type="InterPro" id="IPR050156">
    <property type="entry name" value="TC-AMP_synthase_SUA5"/>
</dbReference>
<keyword evidence="8 13" id="KW-0548">Nucleotidyltransferase</keyword>
<dbReference type="SUPFAM" id="SSF55821">
    <property type="entry name" value="YrdC/RibB"/>
    <property type="match status" value="1"/>
</dbReference>
<evidence type="ECO:0000313" key="15">
    <source>
        <dbReference type="EMBL" id="MFC3909208.1"/>
    </source>
</evidence>
<dbReference type="Gene3D" id="3.90.870.10">
    <property type="entry name" value="DHBP synthase"/>
    <property type="match status" value="1"/>
</dbReference>
<dbReference type="PANTHER" id="PTHR17490">
    <property type="entry name" value="SUA5"/>
    <property type="match status" value="1"/>
</dbReference>
<comment type="subcellular location">
    <subcellularLocation>
        <location evidence="1 13">Cytoplasm</location>
    </subcellularLocation>
</comment>
<dbReference type="PROSITE" id="PS51163">
    <property type="entry name" value="YRDC"/>
    <property type="match status" value="1"/>
</dbReference>
<evidence type="ECO:0000256" key="1">
    <source>
        <dbReference type="ARBA" id="ARBA00004496"/>
    </source>
</evidence>
<keyword evidence="10 13" id="KW-0067">ATP-binding</keyword>
<evidence type="ECO:0000256" key="10">
    <source>
        <dbReference type="ARBA" id="ARBA00022840"/>
    </source>
</evidence>
<dbReference type="InterPro" id="IPR010923">
    <property type="entry name" value="T(6)A37_SUA5"/>
</dbReference>
<feature type="domain" description="YrdC-like" evidence="14">
    <location>
        <begin position="5"/>
        <end position="193"/>
    </location>
</feature>
<comment type="similarity">
    <text evidence="2 13">Belongs to the SUA5 family.</text>
</comment>
<dbReference type="NCBIfam" id="TIGR00057">
    <property type="entry name" value="L-threonylcarbamoyladenylate synthase"/>
    <property type="match status" value="1"/>
</dbReference>
<evidence type="ECO:0000256" key="3">
    <source>
        <dbReference type="ARBA" id="ARBA00012584"/>
    </source>
</evidence>
<evidence type="ECO:0000256" key="2">
    <source>
        <dbReference type="ARBA" id="ARBA00007663"/>
    </source>
</evidence>
<dbReference type="InterPro" id="IPR038385">
    <property type="entry name" value="Sua5/YwlC_C"/>
</dbReference>
<dbReference type="PANTHER" id="PTHR17490:SF16">
    <property type="entry name" value="THREONYLCARBAMOYL-AMP SYNTHASE"/>
    <property type="match status" value="1"/>
</dbReference>
<dbReference type="Gene3D" id="3.40.50.11030">
    <property type="entry name" value="Threonylcarbamoyl-AMP synthase, C-terminal domain"/>
    <property type="match status" value="1"/>
</dbReference>
<evidence type="ECO:0000256" key="11">
    <source>
        <dbReference type="ARBA" id="ARBA00029774"/>
    </source>
</evidence>
<evidence type="ECO:0000256" key="7">
    <source>
        <dbReference type="ARBA" id="ARBA00022694"/>
    </source>
</evidence>
<evidence type="ECO:0000256" key="12">
    <source>
        <dbReference type="ARBA" id="ARBA00048366"/>
    </source>
</evidence>
<evidence type="ECO:0000256" key="4">
    <source>
        <dbReference type="ARBA" id="ARBA00015492"/>
    </source>
</evidence>
<dbReference type="Proteomes" id="UP001595758">
    <property type="component" value="Unassembled WGS sequence"/>
</dbReference>
<keyword evidence="6 13" id="KW-0808">Transferase</keyword>
<evidence type="ECO:0000256" key="5">
    <source>
        <dbReference type="ARBA" id="ARBA00022490"/>
    </source>
</evidence>
<evidence type="ECO:0000256" key="9">
    <source>
        <dbReference type="ARBA" id="ARBA00022741"/>
    </source>
</evidence>
<evidence type="ECO:0000256" key="8">
    <source>
        <dbReference type="ARBA" id="ARBA00022695"/>
    </source>
</evidence>
<evidence type="ECO:0000313" key="16">
    <source>
        <dbReference type="Proteomes" id="UP001595758"/>
    </source>
</evidence>
<comment type="catalytic activity">
    <reaction evidence="12 13">
        <text>L-threonine + hydrogencarbonate + ATP = L-threonylcarbamoyladenylate + diphosphate + H2O</text>
        <dbReference type="Rhea" id="RHEA:36407"/>
        <dbReference type="ChEBI" id="CHEBI:15377"/>
        <dbReference type="ChEBI" id="CHEBI:17544"/>
        <dbReference type="ChEBI" id="CHEBI:30616"/>
        <dbReference type="ChEBI" id="CHEBI:33019"/>
        <dbReference type="ChEBI" id="CHEBI:57926"/>
        <dbReference type="ChEBI" id="CHEBI:73682"/>
        <dbReference type="EC" id="2.7.7.87"/>
    </reaction>
</comment>
<evidence type="ECO:0000256" key="13">
    <source>
        <dbReference type="PIRNR" id="PIRNR004930"/>
    </source>
</evidence>
<proteinExistence type="inferred from homology"/>
<keyword evidence="16" id="KW-1185">Reference proteome</keyword>
<evidence type="ECO:0000256" key="6">
    <source>
        <dbReference type="ARBA" id="ARBA00022679"/>
    </source>
</evidence>
<protein>
    <recommendedName>
        <fullName evidence="4 13">Threonylcarbamoyl-AMP synthase</fullName>
        <shortName evidence="13">TC-AMP synthase</shortName>
        <ecNumber evidence="3 13">2.7.7.87</ecNumber>
    </recommendedName>
    <alternativeName>
        <fullName evidence="11 13">L-threonylcarbamoyladenylate synthase</fullName>
    </alternativeName>
</protein>
<keyword evidence="7 13" id="KW-0819">tRNA processing</keyword>
<name>A0ABV8CFW7_9GAMM</name>
<dbReference type="InterPro" id="IPR017945">
    <property type="entry name" value="DHBP_synth_RibB-like_a/b_dom"/>
</dbReference>
<dbReference type="Pfam" id="PF01300">
    <property type="entry name" value="Sua5_yciO_yrdC"/>
    <property type="match status" value="1"/>
</dbReference>
<gene>
    <name evidence="15" type="ORF">ACFORL_09005</name>
</gene>